<dbReference type="PANTHER" id="PTHR46014:SF1">
    <property type="entry name" value="TETRATRICOPEPTIDE REPEAT PROTEIN 1"/>
    <property type="match status" value="1"/>
</dbReference>
<dbReference type="FunFam" id="1.25.40.10:FF:000367">
    <property type="entry name" value="Tetratricopeptide repeat domain 1"/>
    <property type="match status" value="1"/>
</dbReference>
<evidence type="ECO:0000256" key="4">
    <source>
        <dbReference type="ARBA" id="ARBA00063969"/>
    </source>
</evidence>
<keyword evidence="3" id="KW-0802">TPR repeat</keyword>
<evidence type="ECO:0000313" key="7">
    <source>
        <dbReference type="RefSeq" id="XP_029656474.1"/>
    </source>
</evidence>
<dbReference type="RefSeq" id="XP_029656474.1">
    <property type="nucleotide sequence ID" value="XM_029800614.2"/>
</dbReference>
<dbReference type="AlphaFoldDB" id="A0A6P7TVS1"/>
<sequence>MAEDCLTHAENKLSSLSLADQDAVSCHHCNNDEYDSNCKNCCSKLDGRNEEEKLDHVKETYNSESEDDSGGNFEDTDEQIHKATEGATAPSTDDEYHSADEGDIQVDEELLKNMEETLSDEEKKERQECAQQFKEKGNQEFKAGNFQEAMKLYSKALQTCPLAFSKDRAIMYSNRAAAFMRMQKNKKAIEDSCSALELNPDYLKALLRRAELYEKEDKLEDALQDYKKIVEMDPSQHGARAACLRLPGQIEERNEKLKAEMMGKLKDLGNMILKPFGLSTDNFQMQKDPQSGSYSVNFKQNVNAT</sequence>
<comment type="subunit">
    <text evidence="4">Interacts with the GAP domain of NF1. Interacts (via TPR repeats) with HSP90AA1 and HSPA8.</text>
</comment>
<dbReference type="KEGG" id="osn:115230416"/>
<organism evidence="6 7">
    <name type="scientific">Octopus sinensis</name>
    <name type="common">East Asian common octopus</name>
    <dbReference type="NCBI Taxonomy" id="2607531"/>
    <lineage>
        <taxon>Eukaryota</taxon>
        <taxon>Metazoa</taxon>
        <taxon>Spiralia</taxon>
        <taxon>Lophotrochozoa</taxon>
        <taxon>Mollusca</taxon>
        <taxon>Cephalopoda</taxon>
        <taxon>Coleoidea</taxon>
        <taxon>Octopodiformes</taxon>
        <taxon>Octopoda</taxon>
        <taxon>Incirrata</taxon>
        <taxon>Octopodidae</taxon>
        <taxon>Octopus</taxon>
    </lineage>
</organism>
<dbReference type="InterPro" id="IPR011990">
    <property type="entry name" value="TPR-like_helical_dom_sf"/>
</dbReference>
<name>A0A6P7TVS1_9MOLL</name>
<keyword evidence="2" id="KW-0677">Repeat</keyword>
<evidence type="ECO:0000256" key="1">
    <source>
        <dbReference type="ARBA" id="ARBA00022553"/>
    </source>
</evidence>
<protein>
    <recommendedName>
        <fullName evidence="5">Tetratricopeptide repeat protein 1</fullName>
    </recommendedName>
</protein>
<keyword evidence="6" id="KW-1185">Reference proteome</keyword>
<dbReference type="Pfam" id="PF13181">
    <property type="entry name" value="TPR_8"/>
    <property type="match status" value="2"/>
</dbReference>
<accession>A0A6P7TVS1</accession>
<dbReference type="InterPro" id="IPR019734">
    <property type="entry name" value="TPR_rpt"/>
</dbReference>
<dbReference type="SMART" id="SM00028">
    <property type="entry name" value="TPR"/>
    <property type="match status" value="3"/>
</dbReference>
<reference evidence="7" key="1">
    <citation type="submission" date="2025-08" db="UniProtKB">
        <authorList>
            <consortium name="RefSeq"/>
        </authorList>
    </citation>
    <scope>IDENTIFICATION</scope>
</reference>
<evidence type="ECO:0000256" key="5">
    <source>
        <dbReference type="ARBA" id="ARBA00067165"/>
    </source>
</evidence>
<dbReference type="InterPro" id="IPR052769">
    <property type="entry name" value="TPR_domain_protein"/>
</dbReference>
<dbReference type="PROSITE" id="PS50005">
    <property type="entry name" value="TPR"/>
    <property type="match status" value="3"/>
</dbReference>
<evidence type="ECO:0000256" key="2">
    <source>
        <dbReference type="ARBA" id="ARBA00022737"/>
    </source>
</evidence>
<dbReference type="SUPFAM" id="SSF48452">
    <property type="entry name" value="TPR-like"/>
    <property type="match status" value="1"/>
</dbReference>
<evidence type="ECO:0000256" key="3">
    <source>
        <dbReference type="ARBA" id="ARBA00022803"/>
    </source>
</evidence>
<gene>
    <name evidence="7" type="primary">LOC115230416</name>
</gene>
<dbReference type="Proteomes" id="UP000515154">
    <property type="component" value="Linkage group LG2"/>
</dbReference>
<keyword evidence="1" id="KW-0597">Phosphoprotein</keyword>
<evidence type="ECO:0000313" key="6">
    <source>
        <dbReference type="Proteomes" id="UP000515154"/>
    </source>
</evidence>
<dbReference type="PANTHER" id="PTHR46014">
    <property type="entry name" value="TETRATRICOPEPTIDE REPEAT PROTEIN 1"/>
    <property type="match status" value="1"/>
</dbReference>
<dbReference type="Gene3D" id="1.25.40.10">
    <property type="entry name" value="Tetratricopeptide repeat domain"/>
    <property type="match status" value="1"/>
</dbReference>
<proteinExistence type="predicted"/>